<dbReference type="RefSeq" id="WP_158041696.1">
    <property type="nucleotide sequence ID" value="NZ_JACCFV010000001.1"/>
</dbReference>
<feature type="region of interest" description="Disordered" evidence="2">
    <location>
        <begin position="112"/>
        <end position="135"/>
    </location>
</feature>
<feature type="domain" description="SWIM-type" evidence="3">
    <location>
        <begin position="53"/>
        <end position="86"/>
    </location>
</feature>
<keyword evidence="1" id="KW-0863">Zinc-finger</keyword>
<dbReference type="OrthoDB" id="9816340at2"/>
<organism evidence="4 5">
    <name type="scientific">Pseudoclavibacter chungangensis</name>
    <dbReference type="NCBI Taxonomy" id="587635"/>
    <lineage>
        <taxon>Bacteria</taxon>
        <taxon>Bacillati</taxon>
        <taxon>Actinomycetota</taxon>
        <taxon>Actinomycetes</taxon>
        <taxon>Micrococcales</taxon>
        <taxon>Microbacteriaceae</taxon>
        <taxon>Pseudoclavibacter</taxon>
    </lineage>
</organism>
<accession>A0A7J5BNP8</accession>
<protein>
    <submittedName>
        <fullName evidence="4">SWIM zinc finger family protein</fullName>
    </submittedName>
</protein>
<gene>
    <name evidence="4" type="ORF">F8O01_14650</name>
</gene>
<comment type="caution">
    <text evidence="4">The sequence shown here is derived from an EMBL/GenBank/DDBJ whole genome shotgun (WGS) entry which is preliminary data.</text>
</comment>
<proteinExistence type="predicted"/>
<evidence type="ECO:0000256" key="2">
    <source>
        <dbReference type="SAM" id="MobiDB-lite"/>
    </source>
</evidence>
<keyword evidence="1" id="KW-0862">Zinc</keyword>
<dbReference type="Proteomes" id="UP000467240">
    <property type="component" value="Unassembled WGS sequence"/>
</dbReference>
<dbReference type="GO" id="GO:0008270">
    <property type="term" value="F:zinc ion binding"/>
    <property type="evidence" value="ECO:0007669"/>
    <property type="project" value="UniProtKB-KW"/>
</dbReference>
<dbReference type="AlphaFoldDB" id="A0A7J5BNP8"/>
<reference evidence="4 5" key="1">
    <citation type="submission" date="2019-09" db="EMBL/GenBank/DDBJ databases">
        <title>Phylogeny of genus Pseudoclavibacter and closely related genus.</title>
        <authorList>
            <person name="Li Y."/>
        </authorList>
    </citation>
    <scope>NUCLEOTIDE SEQUENCE [LARGE SCALE GENOMIC DNA]</scope>
    <source>
        <strain evidence="4 5">DSM 23821</strain>
    </source>
</reference>
<evidence type="ECO:0000259" key="3">
    <source>
        <dbReference type="PROSITE" id="PS50966"/>
    </source>
</evidence>
<evidence type="ECO:0000256" key="1">
    <source>
        <dbReference type="PROSITE-ProRule" id="PRU00325"/>
    </source>
</evidence>
<dbReference type="Pfam" id="PF04434">
    <property type="entry name" value="SWIM"/>
    <property type="match status" value="1"/>
</dbReference>
<evidence type="ECO:0000313" key="4">
    <source>
        <dbReference type="EMBL" id="KAB1653859.1"/>
    </source>
</evidence>
<evidence type="ECO:0000313" key="5">
    <source>
        <dbReference type="Proteomes" id="UP000467240"/>
    </source>
</evidence>
<keyword evidence="1" id="KW-0479">Metal-binding</keyword>
<dbReference type="EMBL" id="WBJZ01000021">
    <property type="protein sequence ID" value="KAB1653859.1"/>
    <property type="molecule type" value="Genomic_DNA"/>
</dbReference>
<dbReference type="InterPro" id="IPR007527">
    <property type="entry name" value="Znf_SWIM"/>
</dbReference>
<sequence length="431" mass="46544">MTPWSEEQVVAAAPDASSVAAGRKLAKPAPWVESGITDSLLWGACQGSGKKPYQVSIDLTEPAYRCSCPSRKFPCKHAIALLLLWSSGQVAEAGAAAEFAREWVEARTTRAAAKAERSERSEPVDAKAQSKRRDERVAKMDAGVDELVLWLEDLVRAGTAAALAQPSAWWNAAAARLVDAQLPGLAEHLRDVAAGASSGRERWLLRRLGRLWSLASAWRRRETLEAEELAELHIAVGYPVQTATVREGEPVRGRWTVLGTAHEERGPLTFRRTWLRGSDGEFVVLLETQGPGQTFGVLHLPGTVLDGAVHHYPGATPRRILFAEPPTVVDAPPRLGSTTSIRGAVAEQAAALATAPWRTRFPVALAGIRFDRITDPRAIDDDGDALPLVRGSDMTTVLAHTGGQACDMVFELEEGRLRALSAFTDEGVVVP</sequence>
<dbReference type="PROSITE" id="PS50966">
    <property type="entry name" value="ZF_SWIM"/>
    <property type="match status" value="1"/>
</dbReference>
<feature type="compositionally biased region" description="Basic and acidic residues" evidence="2">
    <location>
        <begin position="112"/>
        <end position="125"/>
    </location>
</feature>
<name>A0A7J5BNP8_9MICO</name>
<keyword evidence="5" id="KW-1185">Reference proteome</keyword>